<feature type="domain" description="HTH tetR-type" evidence="3">
    <location>
        <begin position="12"/>
        <end position="72"/>
    </location>
</feature>
<sequence length="136" mass="14992">MTLKPAFSSRCNQTRRQLVSAALDVFGEYVPQAATTHEIANRAGQNIAAIAYHFQSKKGLYLAVANWIADDIHQTYRPLRTQAAPSPAARFMPFNAAQYCVNEEQNKDAESAPLKRNTERKLSVGCRKYATASGTG</sequence>
<keyword evidence="5" id="KW-1185">Reference proteome</keyword>
<dbReference type="InterPro" id="IPR001647">
    <property type="entry name" value="HTH_TetR"/>
</dbReference>
<dbReference type="OrthoDB" id="2356263at2"/>
<dbReference type="GO" id="GO:0003677">
    <property type="term" value="F:DNA binding"/>
    <property type="evidence" value="ECO:0007669"/>
    <property type="project" value="UniProtKB-UniRule"/>
</dbReference>
<keyword evidence="1 2" id="KW-0238">DNA-binding</keyword>
<name>A0A4V1F9W3_9GAMM</name>
<evidence type="ECO:0000313" key="5">
    <source>
        <dbReference type="Proteomes" id="UP000299580"/>
    </source>
</evidence>
<dbReference type="InterPro" id="IPR009057">
    <property type="entry name" value="Homeodomain-like_sf"/>
</dbReference>
<dbReference type="PROSITE" id="PS50977">
    <property type="entry name" value="HTH_TETR_2"/>
    <property type="match status" value="1"/>
</dbReference>
<dbReference type="Proteomes" id="UP000299580">
    <property type="component" value="Chromosome"/>
</dbReference>
<dbReference type="Gene3D" id="1.10.10.60">
    <property type="entry name" value="Homeodomain-like"/>
    <property type="match status" value="1"/>
</dbReference>
<dbReference type="EMBL" id="CP034035">
    <property type="protein sequence ID" value="QCR08973.1"/>
    <property type="molecule type" value="Genomic_DNA"/>
</dbReference>
<feature type="DNA-binding region" description="H-T-H motif" evidence="2">
    <location>
        <begin position="35"/>
        <end position="54"/>
    </location>
</feature>
<accession>A0A4V1F9W3</accession>
<dbReference type="Pfam" id="PF00440">
    <property type="entry name" value="TetR_N"/>
    <property type="match status" value="1"/>
</dbReference>
<protein>
    <submittedName>
        <fullName evidence="4">TetR family transcriptional regulator</fullName>
    </submittedName>
</protein>
<dbReference type="AlphaFoldDB" id="A0A4V1F9W3"/>
<evidence type="ECO:0000313" key="4">
    <source>
        <dbReference type="EMBL" id="QCR08973.1"/>
    </source>
</evidence>
<proteinExistence type="predicted"/>
<evidence type="ECO:0000256" key="2">
    <source>
        <dbReference type="PROSITE-ProRule" id="PRU00335"/>
    </source>
</evidence>
<evidence type="ECO:0000256" key="1">
    <source>
        <dbReference type="ARBA" id="ARBA00023125"/>
    </source>
</evidence>
<dbReference type="KEGG" id="brb:EH207_10770"/>
<dbReference type="RefSeq" id="WP_137714004.1">
    <property type="nucleotide sequence ID" value="NZ_CP034035.1"/>
</dbReference>
<evidence type="ECO:0000259" key="3">
    <source>
        <dbReference type="PROSITE" id="PS50977"/>
    </source>
</evidence>
<reference evidence="4 5" key="1">
    <citation type="submission" date="2018-11" db="EMBL/GenBank/DDBJ databases">
        <title>Genome sequences of Brenneria nigrifluens and Brenneria rubrifaciens.</title>
        <authorList>
            <person name="Poret-Peterson A.T."/>
            <person name="McClean A.E."/>
            <person name="Kluepfel D.A."/>
        </authorList>
    </citation>
    <scope>NUCLEOTIDE SEQUENCE [LARGE SCALE GENOMIC DNA]</scope>
    <source>
        <strain evidence="4 5">6D370</strain>
    </source>
</reference>
<organism evidence="4 5">
    <name type="scientific">Brenneria rubrifaciens</name>
    <dbReference type="NCBI Taxonomy" id="55213"/>
    <lineage>
        <taxon>Bacteria</taxon>
        <taxon>Pseudomonadati</taxon>
        <taxon>Pseudomonadota</taxon>
        <taxon>Gammaproteobacteria</taxon>
        <taxon>Enterobacterales</taxon>
        <taxon>Pectobacteriaceae</taxon>
        <taxon>Brenneria</taxon>
    </lineage>
</organism>
<gene>
    <name evidence="4" type="ORF">EH207_10770</name>
</gene>
<dbReference type="SUPFAM" id="SSF46689">
    <property type="entry name" value="Homeodomain-like"/>
    <property type="match status" value="1"/>
</dbReference>